<organism evidence="4 5">
    <name type="scientific">Rhodotorula toruloides</name>
    <name type="common">Yeast</name>
    <name type="synonym">Rhodosporidium toruloides</name>
    <dbReference type="NCBI Taxonomy" id="5286"/>
    <lineage>
        <taxon>Eukaryota</taxon>
        <taxon>Fungi</taxon>
        <taxon>Dikarya</taxon>
        <taxon>Basidiomycota</taxon>
        <taxon>Pucciniomycotina</taxon>
        <taxon>Microbotryomycetes</taxon>
        <taxon>Sporidiobolales</taxon>
        <taxon>Sporidiobolaceae</taxon>
        <taxon>Rhodotorula</taxon>
    </lineage>
</organism>
<dbReference type="InterPro" id="IPR008030">
    <property type="entry name" value="NmrA-like"/>
</dbReference>
<dbReference type="AlphaFoldDB" id="A0A0K3CHN5"/>
<evidence type="ECO:0000259" key="3">
    <source>
        <dbReference type="Pfam" id="PF05368"/>
    </source>
</evidence>
<accession>A0A0K3CHN5</accession>
<dbReference type="InterPro" id="IPR036291">
    <property type="entry name" value="NAD(P)-bd_dom_sf"/>
</dbReference>
<dbReference type="Gene3D" id="3.40.50.720">
    <property type="entry name" value="NAD(P)-binding Rossmann-like Domain"/>
    <property type="match status" value="1"/>
</dbReference>
<evidence type="ECO:0000313" key="4">
    <source>
        <dbReference type="EMBL" id="CTR06726.1"/>
    </source>
</evidence>
<evidence type="ECO:0000256" key="1">
    <source>
        <dbReference type="ARBA" id="ARBA00022857"/>
    </source>
</evidence>
<dbReference type="Proteomes" id="UP000199069">
    <property type="component" value="Unassembled WGS sequence"/>
</dbReference>
<protein>
    <submittedName>
        <fullName evidence="4">FGENESH: predicted gene_5.132 protein</fullName>
    </submittedName>
</protein>
<dbReference type="EMBL" id="CWKI01000005">
    <property type="protein sequence ID" value="CTR06726.1"/>
    <property type="molecule type" value="Genomic_DNA"/>
</dbReference>
<proteinExistence type="predicted"/>
<dbReference type="GO" id="GO:0016491">
    <property type="term" value="F:oxidoreductase activity"/>
    <property type="evidence" value="ECO:0007669"/>
    <property type="project" value="UniProtKB-KW"/>
</dbReference>
<keyword evidence="5" id="KW-1185">Reference proteome</keyword>
<keyword evidence="1" id="KW-0521">NADP</keyword>
<sequence length="324" mass="35669">MTKTLEHIALFGSSGQIGGAILNALLAPAVPNYSPKIRCFFQSSDEGKVDAVQDDDRIEKVKVADFKDVGQLKQKLEGVDAVVVALNGPALEAQYSILDAAAEAGVKRFIPSEFGHHHLYRAPGDDGARMHPYWDVKNRFNERMVLHPAVLSGKMTYTIVGTGDFYDQPRETYWCAHANPDIPEEYVMPVIGDPDAKADFTKITESREMADLLHSASGKPVDLDFVSEEQAHEYIANPDSAPERAKQSAFAADFWYIVKLTQGASMLERSSAGRCCLLSGPFLAGMGLFRRHPSEVHNDLYPEVHATLFSEYLAFTVGKKAMSA</sequence>
<dbReference type="InterPro" id="IPR051609">
    <property type="entry name" value="NmrA/Isoflavone_reductase-like"/>
</dbReference>
<dbReference type="SUPFAM" id="SSF51735">
    <property type="entry name" value="NAD(P)-binding Rossmann-fold domains"/>
    <property type="match status" value="1"/>
</dbReference>
<feature type="domain" description="NmrA-like" evidence="3">
    <location>
        <begin position="7"/>
        <end position="118"/>
    </location>
</feature>
<evidence type="ECO:0000313" key="5">
    <source>
        <dbReference type="Proteomes" id="UP000199069"/>
    </source>
</evidence>
<dbReference type="PANTHER" id="PTHR47706:SF11">
    <property type="entry name" value="ISOFLAVONE REDUCTASE FAMILY PROTEIN (AFU_ORTHOLOGUE AFUA_1G12510)"/>
    <property type="match status" value="1"/>
</dbReference>
<dbReference type="Pfam" id="PF05368">
    <property type="entry name" value="NmrA"/>
    <property type="match status" value="1"/>
</dbReference>
<evidence type="ECO:0000256" key="2">
    <source>
        <dbReference type="ARBA" id="ARBA00023002"/>
    </source>
</evidence>
<name>A0A0K3CHN5_RHOTO</name>
<reference evidence="4 5" key="1">
    <citation type="submission" date="2015-07" db="EMBL/GenBank/DDBJ databases">
        <authorList>
            <person name="Cajimat M.N.B."/>
            <person name="Milazzo M.L."/>
            <person name="Fulhorst C.F."/>
        </authorList>
    </citation>
    <scope>NUCLEOTIDE SEQUENCE [LARGE SCALE GENOMIC DNA]</scope>
    <source>
        <strain evidence="4">Single colony</strain>
    </source>
</reference>
<keyword evidence="2" id="KW-0560">Oxidoreductase</keyword>
<dbReference type="PANTHER" id="PTHR47706">
    <property type="entry name" value="NMRA-LIKE FAMILY PROTEIN"/>
    <property type="match status" value="1"/>
</dbReference>
<gene>
    <name evidence="4" type="primary">FGENESH: predicted gene_5.132</name>
    <name evidence="4" type="ORF">BN2166_0025870</name>
</gene>
<dbReference type="STRING" id="5286.A0A0K3CHN5"/>